<organism evidence="1 2">
    <name type="scientific">Candidatus Azambacteria bacterium GW2011_GWA1_44_9</name>
    <dbReference type="NCBI Taxonomy" id="1618610"/>
    <lineage>
        <taxon>Bacteria</taxon>
        <taxon>Candidatus Azamiibacteriota</taxon>
    </lineage>
</organism>
<reference evidence="1 2" key="1">
    <citation type="journal article" date="2015" name="Nature">
        <title>rRNA introns, odd ribosomes, and small enigmatic genomes across a large radiation of phyla.</title>
        <authorList>
            <person name="Brown C.T."/>
            <person name="Hug L.A."/>
            <person name="Thomas B.C."/>
            <person name="Sharon I."/>
            <person name="Castelle C.J."/>
            <person name="Singh A."/>
            <person name="Wilkins M.J."/>
            <person name="Williams K.H."/>
            <person name="Banfield J.F."/>
        </authorList>
    </citation>
    <scope>NUCLEOTIDE SEQUENCE [LARGE SCALE GENOMIC DNA]</scope>
</reference>
<sequence>MGGTALHSDKDLAVSLPASLQGLICRKIYRCPPLSLGASLLAPLGLLRTGVTRYPSPRTYFAIVVFVPIYYQHNLLELNLRNFVNITKRNNAGHNSKVGAGECSDFPPLFSQGQSPNTGTYYYSTFLTKMEGLCI</sequence>
<dbReference type="AlphaFoldDB" id="A0A0G1KD59"/>
<protein>
    <submittedName>
        <fullName evidence="1">Uncharacterized protein</fullName>
    </submittedName>
</protein>
<evidence type="ECO:0000313" key="1">
    <source>
        <dbReference type="EMBL" id="KKT81543.1"/>
    </source>
</evidence>
<proteinExistence type="predicted"/>
<accession>A0A0G1KD59</accession>
<dbReference type="Proteomes" id="UP000034595">
    <property type="component" value="Unassembled WGS sequence"/>
</dbReference>
<evidence type="ECO:0000313" key="2">
    <source>
        <dbReference type="Proteomes" id="UP000034595"/>
    </source>
</evidence>
<comment type="caution">
    <text evidence="1">The sequence shown here is derived from an EMBL/GenBank/DDBJ whole genome shotgun (WGS) entry which is preliminary data.</text>
</comment>
<dbReference type="EMBL" id="LCJQ01000008">
    <property type="protein sequence ID" value="KKT81543.1"/>
    <property type="molecule type" value="Genomic_DNA"/>
</dbReference>
<name>A0A0G1KD59_9BACT</name>
<gene>
    <name evidence="1" type="ORF">UW78_C0008G0018</name>
</gene>